<gene>
    <name evidence="3" type="ORF">SDC9_30768</name>
</gene>
<organism evidence="3">
    <name type="scientific">bioreactor metagenome</name>
    <dbReference type="NCBI Taxonomy" id="1076179"/>
    <lineage>
        <taxon>unclassified sequences</taxon>
        <taxon>metagenomes</taxon>
        <taxon>ecological metagenomes</taxon>
    </lineage>
</organism>
<comment type="caution">
    <text evidence="3">The sequence shown here is derived from an EMBL/GenBank/DDBJ whole genome shotgun (WGS) entry which is preliminary data.</text>
</comment>
<proteinExistence type="inferred from homology"/>
<reference evidence="3" key="1">
    <citation type="submission" date="2019-08" db="EMBL/GenBank/DDBJ databases">
        <authorList>
            <person name="Kucharzyk K."/>
            <person name="Murdoch R.W."/>
            <person name="Higgins S."/>
            <person name="Loffler F."/>
        </authorList>
    </citation>
    <scope>NUCLEOTIDE SEQUENCE</scope>
</reference>
<comment type="similarity">
    <text evidence="1">Belongs to the universal stress protein A family.</text>
</comment>
<dbReference type="InterPro" id="IPR014729">
    <property type="entry name" value="Rossmann-like_a/b/a_fold"/>
</dbReference>
<dbReference type="Gene3D" id="3.40.50.620">
    <property type="entry name" value="HUPs"/>
    <property type="match status" value="2"/>
</dbReference>
<dbReference type="EMBL" id="VSSQ01000195">
    <property type="protein sequence ID" value="MPL84803.1"/>
    <property type="molecule type" value="Genomic_DNA"/>
</dbReference>
<feature type="domain" description="UspA" evidence="2">
    <location>
        <begin position="1"/>
        <end position="137"/>
    </location>
</feature>
<dbReference type="PANTHER" id="PTHR46268:SF22">
    <property type="entry name" value="SENSOR PROTEIN KDPD-RELATED"/>
    <property type="match status" value="1"/>
</dbReference>
<dbReference type="PRINTS" id="PR01438">
    <property type="entry name" value="UNVRSLSTRESS"/>
</dbReference>
<dbReference type="InterPro" id="IPR006016">
    <property type="entry name" value="UspA"/>
</dbReference>
<feature type="domain" description="UspA" evidence="2">
    <location>
        <begin position="147"/>
        <end position="270"/>
    </location>
</feature>
<evidence type="ECO:0000313" key="3">
    <source>
        <dbReference type="EMBL" id="MPL84803.1"/>
    </source>
</evidence>
<name>A0A644V1M6_9ZZZZ</name>
<dbReference type="InterPro" id="IPR006015">
    <property type="entry name" value="Universal_stress_UspA"/>
</dbReference>
<accession>A0A644V1M6</accession>
<sequence>MKEIVVAIDFSKGSLHALDYAIAFANHVKSNVMMVWVDSHTNQDFAFSAEVNEFREEAIKNMEEIMKSKKGQLKHGKLSYKLRKGKVYQEIANQAKYNDASLIIAGTHGVTGYEEFWIGSNAYRIVSYAPCPVITVRYDFNIGPEGIKSIVLPIDSTLDTRQKVPFTVELAKLFNADIHILALYSTSIKAVQRKVDNYARQVQKYMTDAGINHYIESLQADNITNISIDYARKVNADLIAIMTEQETTASNILLGPYAQQMVNHSPVPVLSIQPKEIYSISTR</sequence>
<evidence type="ECO:0000259" key="2">
    <source>
        <dbReference type="Pfam" id="PF00582"/>
    </source>
</evidence>
<dbReference type="Pfam" id="PF00582">
    <property type="entry name" value="Usp"/>
    <property type="match status" value="2"/>
</dbReference>
<dbReference type="SUPFAM" id="SSF52402">
    <property type="entry name" value="Adenine nucleotide alpha hydrolases-like"/>
    <property type="match status" value="2"/>
</dbReference>
<evidence type="ECO:0000256" key="1">
    <source>
        <dbReference type="ARBA" id="ARBA00008791"/>
    </source>
</evidence>
<protein>
    <recommendedName>
        <fullName evidence="2">UspA domain-containing protein</fullName>
    </recommendedName>
</protein>
<dbReference type="PANTHER" id="PTHR46268">
    <property type="entry name" value="STRESS RESPONSE PROTEIN NHAX"/>
    <property type="match status" value="1"/>
</dbReference>
<dbReference type="AlphaFoldDB" id="A0A644V1M6"/>
<dbReference type="CDD" id="cd00293">
    <property type="entry name" value="USP-like"/>
    <property type="match status" value="2"/>
</dbReference>